<reference evidence="2 3" key="1">
    <citation type="journal article" date="2023" name="ISME J.">
        <title>Thermophilic Dehalococcoidia with unusual traits shed light on an unexpected past.</title>
        <authorList>
            <person name="Palmer M."/>
            <person name="Covington J.K."/>
            <person name="Zhou E.M."/>
            <person name="Thomas S.C."/>
            <person name="Habib N."/>
            <person name="Seymour C.O."/>
            <person name="Lai D."/>
            <person name="Johnston J."/>
            <person name="Hashimi A."/>
            <person name="Jiao J.Y."/>
            <person name="Muok A.R."/>
            <person name="Liu L."/>
            <person name="Xian W.D."/>
            <person name="Zhi X.Y."/>
            <person name="Li M.M."/>
            <person name="Silva L.P."/>
            <person name="Bowen B.P."/>
            <person name="Louie K."/>
            <person name="Briegel A."/>
            <person name="Pett-Ridge J."/>
            <person name="Weber P.K."/>
            <person name="Tocheva E.I."/>
            <person name="Woyke T."/>
            <person name="Northen T.R."/>
            <person name="Mayali X."/>
            <person name="Li W.J."/>
            <person name="Hedlund B.P."/>
        </authorList>
    </citation>
    <scope>NUCLEOTIDE SEQUENCE [LARGE SCALE GENOMIC DNA]</scope>
    <source>
        <strain evidence="2 3">YIM 72310</strain>
    </source>
</reference>
<feature type="transmembrane region" description="Helical" evidence="1">
    <location>
        <begin position="96"/>
        <end position="115"/>
    </location>
</feature>
<protein>
    <recommendedName>
        <fullName evidence="4">DUF5666 domain-containing protein</fullName>
    </recommendedName>
</protein>
<evidence type="ECO:0000313" key="3">
    <source>
        <dbReference type="Proteomes" id="UP001212803"/>
    </source>
</evidence>
<keyword evidence="1" id="KW-0472">Membrane</keyword>
<name>A0ABY7MAF0_9CHLR</name>
<keyword evidence="3" id="KW-1185">Reference proteome</keyword>
<evidence type="ECO:0000256" key="1">
    <source>
        <dbReference type="SAM" id="Phobius"/>
    </source>
</evidence>
<keyword evidence="1" id="KW-1133">Transmembrane helix</keyword>
<evidence type="ECO:0000313" key="2">
    <source>
        <dbReference type="EMBL" id="WBL36656.1"/>
    </source>
</evidence>
<proteinExistence type="predicted"/>
<organism evidence="2 3">
    <name type="scientific">Tepidiforma flava</name>
    <dbReference type="NCBI Taxonomy" id="3004094"/>
    <lineage>
        <taxon>Bacteria</taxon>
        <taxon>Bacillati</taxon>
        <taxon>Chloroflexota</taxon>
        <taxon>Tepidiformia</taxon>
        <taxon>Tepidiformales</taxon>
        <taxon>Tepidiformaceae</taxon>
        <taxon>Tepidiforma</taxon>
    </lineage>
</organism>
<evidence type="ECO:0008006" key="4">
    <source>
        <dbReference type="Google" id="ProtNLM"/>
    </source>
</evidence>
<keyword evidence="1" id="KW-0812">Transmembrane</keyword>
<gene>
    <name evidence="2" type="ORF">O0235_03635</name>
</gene>
<sequence length="395" mass="40763">MTRDRLDDLLQRALETGAIPPEAAADECAELERLLAARADIETIRAGIDAEAADALPAARARFQRYLAAQRPAPVEVRAAAARPGRFERLFGGRRLSLAGSLAAILLVAAVALFVSRPFHGAQQVQALGVDDYVQLTGTVAAADASGLTIETAEFGRVAVAASGATFLDAAGAVMDRPPRPGEAVSVAGFVRDARQGRLAIDGQTVALAAALPGGDGRPLERLAAPAEGTVTLVAIDRDGKEARAVILLPDGRRALVEVDVDSLGQLLAATGSPLGSKVKIDQPGGRLLEMRLDPLPGGHDGDGDGHHRDGPPLTRLTGTLQNVSATGFTLQAADGPVQVVRRPRLKILPGESGLTMADLRGGASIEGYTATVAGGFDPRTGAFIAELVVLGPKP</sequence>
<dbReference type="Proteomes" id="UP001212803">
    <property type="component" value="Chromosome"/>
</dbReference>
<accession>A0ABY7MAF0</accession>
<dbReference type="EMBL" id="CP115149">
    <property type="protein sequence ID" value="WBL36656.1"/>
    <property type="molecule type" value="Genomic_DNA"/>
</dbReference>
<dbReference type="RefSeq" id="WP_270057173.1">
    <property type="nucleotide sequence ID" value="NZ_CP115149.1"/>
</dbReference>